<evidence type="ECO:0000313" key="3">
    <source>
        <dbReference type="EMBL" id="QES33641.1"/>
    </source>
</evidence>
<dbReference type="GO" id="GO:0005975">
    <property type="term" value="P:carbohydrate metabolic process"/>
    <property type="evidence" value="ECO:0007669"/>
    <property type="project" value="InterPro"/>
</dbReference>
<dbReference type="InterPro" id="IPR008928">
    <property type="entry name" value="6-hairpin_glycosidase_sf"/>
</dbReference>
<feature type="region of interest" description="Disordered" evidence="1">
    <location>
        <begin position="1"/>
        <end position="221"/>
    </location>
</feature>
<feature type="domain" description="Putative glycogen debranching enzyme N-terminal" evidence="2">
    <location>
        <begin position="241"/>
        <end position="413"/>
    </location>
</feature>
<dbReference type="Pfam" id="PF14742">
    <property type="entry name" value="GDE_N_bis"/>
    <property type="match status" value="1"/>
</dbReference>
<evidence type="ECO:0000313" key="4">
    <source>
        <dbReference type="Proteomes" id="UP000322927"/>
    </source>
</evidence>
<feature type="compositionally biased region" description="Low complexity" evidence="1">
    <location>
        <begin position="89"/>
        <end position="98"/>
    </location>
</feature>
<dbReference type="InterPro" id="IPR032856">
    <property type="entry name" value="GDE_N_bis"/>
</dbReference>
<evidence type="ECO:0000256" key="1">
    <source>
        <dbReference type="SAM" id="MobiDB-lite"/>
    </source>
</evidence>
<sequence length="871" mass="91043">MRPPHWHSPAGSPGRSATSRRARRRWTWPWGPTPDTPSLCSSTRPATTTWTRRRSAAAYDGSARPVTAPPSTTPLLFKTAPRSATTPHPRVGVAVAVRRAPRVKPPGRPAARPGARRTAARPPAASRKKARNRRTNSGPHGRLRPGRRDLARGPPVHLSGGTPAVSHRRFTDTADTVQAPQTTQKKLPMSLPAPSSVGRSMSSRPSRPSLTPTSAAAPEPHRVRELPPAHTALICVALPALAISTDQGQLTGRGLEGFYRAGRRTLSRCHVRVAGRDPVAVQARMLSADSARFVATLRLSTDGGPDPEVVIERIRHADGTERITLHSASGRPLRLPLEVALGTDLAEVGAVASGRAGPELPASVHDSGMRWSSAVAHCVVTADPAPADALASAGLLRWEMDLPPGTSRSVELRVRPDGAGLVRAVGRGAVRSAAGARATGDDPRAQPLLARCVEDLQALLLRDPEHPSDMYPAAGAPWRCGLAPAEALAAARMALPLGTRIAAGTLRTLARRQVEGPGPRAGLIPGPLRDAGPHLPPGCTGTEATLLFPVVLAEARRWGLPAQEVEELLPAAERCLRWLHTTVGDGVFLSDVHPAGIARGEVQAHAHRAALLGADLLDAHGRADSLGLRQWAARLRSAFQEQFWADDRTGGRPAAARLADGRLVPHLVGGAAHLLDTGLLGAGALAPGLLDKVRTEQLARLFGGPVMDSGWGLRSLGAKEIAYNPFGHRGGAVRVHETAVAVTGLAAAGYEKEASSLLRGLLSAAECFGHRLPEMYAGEQRTEGAAPLPHPAACRPAATAAAAGVHVLTALAGIRPDAPAGTVKLAPVRSAPLGELVLGGLSVAGAPFSVRVSRLGLAMVEEAADGLQLGV</sequence>
<feature type="compositionally biased region" description="Low complexity" evidence="1">
    <location>
        <begin position="41"/>
        <end position="50"/>
    </location>
</feature>
<dbReference type="InterPro" id="IPR012341">
    <property type="entry name" value="6hp_glycosidase-like_sf"/>
</dbReference>
<name>A0A5P2BX65_STRVZ</name>
<gene>
    <name evidence="3" type="ORF">DEJ48_09780</name>
</gene>
<protein>
    <submittedName>
        <fullName evidence="3">Glycogen debranching protein</fullName>
    </submittedName>
</protein>
<feature type="compositionally biased region" description="Low complexity" evidence="1">
    <location>
        <begin position="192"/>
        <end position="218"/>
    </location>
</feature>
<organism evidence="3 4">
    <name type="scientific">Streptomyces venezuelae</name>
    <dbReference type="NCBI Taxonomy" id="54571"/>
    <lineage>
        <taxon>Bacteria</taxon>
        <taxon>Bacillati</taxon>
        <taxon>Actinomycetota</taxon>
        <taxon>Actinomycetes</taxon>
        <taxon>Kitasatosporales</taxon>
        <taxon>Streptomycetaceae</taxon>
        <taxon>Streptomyces</taxon>
    </lineage>
</organism>
<dbReference type="OrthoDB" id="9759959at2"/>
<dbReference type="Proteomes" id="UP000322927">
    <property type="component" value="Chromosome"/>
</dbReference>
<dbReference type="EMBL" id="CP029192">
    <property type="protein sequence ID" value="QES33641.1"/>
    <property type="molecule type" value="Genomic_DNA"/>
</dbReference>
<proteinExistence type="predicted"/>
<dbReference type="Gene3D" id="1.50.10.10">
    <property type="match status" value="1"/>
</dbReference>
<dbReference type="AlphaFoldDB" id="A0A5P2BX65"/>
<dbReference type="SUPFAM" id="SSF48208">
    <property type="entry name" value="Six-hairpin glycosidases"/>
    <property type="match status" value="1"/>
</dbReference>
<accession>A0A5P2BX65</accession>
<evidence type="ECO:0000259" key="2">
    <source>
        <dbReference type="Pfam" id="PF14742"/>
    </source>
</evidence>
<reference evidence="3 4" key="1">
    <citation type="submission" date="2018-05" db="EMBL/GenBank/DDBJ databases">
        <title>Streptomyces venezuelae.</title>
        <authorList>
            <person name="Kim W."/>
            <person name="Lee N."/>
            <person name="Cho B.-K."/>
        </authorList>
    </citation>
    <scope>NUCLEOTIDE SEQUENCE [LARGE SCALE GENOMIC DNA]</scope>
    <source>
        <strain evidence="3 4">ATCC 14584</strain>
    </source>
</reference>
<feature type="compositionally biased region" description="Polar residues" evidence="1">
    <location>
        <begin position="173"/>
        <end position="185"/>
    </location>
</feature>